<dbReference type="GO" id="GO:0035102">
    <property type="term" value="C:PRC1 complex"/>
    <property type="evidence" value="ECO:0007669"/>
    <property type="project" value="TreeGrafter"/>
</dbReference>
<comment type="caution">
    <text evidence="5">The sequence shown here is derived from an EMBL/GenBank/DDBJ whole genome shotgun (WGS) entry which is preliminary data.</text>
</comment>
<dbReference type="Pfam" id="PF00385">
    <property type="entry name" value="Chromo"/>
    <property type="match status" value="1"/>
</dbReference>
<evidence type="ECO:0000259" key="4">
    <source>
        <dbReference type="PROSITE" id="PS50013"/>
    </source>
</evidence>
<dbReference type="CDD" id="cd18644">
    <property type="entry name" value="CD_polycomb"/>
    <property type="match status" value="1"/>
</dbReference>
<evidence type="ECO:0000256" key="3">
    <source>
        <dbReference type="SAM" id="MobiDB-lite"/>
    </source>
</evidence>
<feature type="compositionally biased region" description="Basic and acidic residues" evidence="3">
    <location>
        <begin position="177"/>
        <end position="194"/>
    </location>
</feature>
<dbReference type="InterPro" id="IPR016197">
    <property type="entry name" value="Chromo-like_dom_sf"/>
</dbReference>
<dbReference type="PANTHER" id="PTHR46389:SF3">
    <property type="entry name" value="POLYCOMB GROUP PROTEIN PC"/>
    <property type="match status" value="1"/>
</dbReference>
<dbReference type="OrthoDB" id="1918685at2759"/>
<reference evidence="5 6" key="1">
    <citation type="journal article" date="2018" name="Nat. Ecol. Evol.">
        <title>Genomic signatures of mitonuclear coevolution across populations of Tigriopus californicus.</title>
        <authorList>
            <person name="Barreto F.S."/>
            <person name="Watson E.T."/>
            <person name="Lima T.G."/>
            <person name="Willett C.S."/>
            <person name="Edmands S."/>
            <person name="Li W."/>
            <person name="Burton R.S."/>
        </authorList>
    </citation>
    <scope>NUCLEOTIDE SEQUENCE [LARGE SCALE GENOMIC DNA]</scope>
    <source>
        <strain evidence="5 6">San Diego</strain>
    </source>
</reference>
<feature type="compositionally biased region" description="Pro residues" evidence="3">
    <location>
        <begin position="242"/>
        <end position="256"/>
    </location>
</feature>
<dbReference type="Gene3D" id="2.40.50.40">
    <property type="match status" value="1"/>
</dbReference>
<keyword evidence="2" id="KW-0539">Nucleus</keyword>
<dbReference type="GO" id="GO:0003682">
    <property type="term" value="F:chromatin binding"/>
    <property type="evidence" value="ECO:0007669"/>
    <property type="project" value="TreeGrafter"/>
</dbReference>
<dbReference type="AlphaFoldDB" id="A0A553NC77"/>
<dbReference type="InterPro" id="IPR023779">
    <property type="entry name" value="Chromodomain_CS"/>
</dbReference>
<feature type="region of interest" description="Disordered" evidence="3">
    <location>
        <begin position="62"/>
        <end position="325"/>
    </location>
</feature>
<feature type="domain" description="Chromo" evidence="4">
    <location>
        <begin position="13"/>
        <end position="71"/>
    </location>
</feature>
<dbReference type="Proteomes" id="UP000318571">
    <property type="component" value="Chromosome 10"/>
</dbReference>
<organism evidence="5 6">
    <name type="scientific">Tigriopus californicus</name>
    <name type="common">Marine copepod</name>
    <dbReference type="NCBI Taxonomy" id="6832"/>
    <lineage>
        <taxon>Eukaryota</taxon>
        <taxon>Metazoa</taxon>
        <taxon>Ecdysozoa</taxon>
        <taxon>Arthropoda</taxon>
        <taxon>Crustacea</taxon>
        <taxon>Multicrustacea</taxon>
        <taxon>Hexanauplia</taxon>
        <taxon>Copepoda</taxon>
        <taxon>Harpacticoida</taxon>
        <taxon>Harpacticidae</taxon>
        <taxon>Tigriopus</taxon>
    </lineage>
</organism>
<dbReference type="InterPro" id="IPR000953">
    <property type="entry name" value="Chromo/chromo_shadow_dom"/>
</dbReference>
<dbReference type="OMA" id="TIELTEW"/>
<dbReference type="SUPFAM" id="SSF54160">
    <property type="entry name" value="Chromo domain-like"/>
    <property type="match status" value="1"/>
</dbReference>
<feature type="compositionally biased region" description="Basic residues" evidence="3">
    <location>
        <begin position="90"/>
        <end position="99"/>
    </location>
</feature>
<proteinExistence type="predicted"/>
<name>A0A553NC77_TIGCA</name>
<dbReference type="InterPro" id="IPR052458">
    <property type="entry name" value="PcG_PRC1-like_component"/>
</dbReference>
<dbReference type="InterPro" id="IPR017984">
    <property type="entry name" value="Chromo_dom_subgr"/>
</dbReference>
<keyword evidence="6" id="KW-1185">Reference proteome</keyword>
<sequence length="390" mass="42591">MASSASSSDEMVFAAEKITKKRLRKSKTEYLVKWKGWSPKYSTWEPEENILDARLIDQYEKRLANHATPHGTDTHVGGSSGDTPADVQAHKRAAKAKAKKEKDKLKKTSIAKEGSETRSSNATASGPKAPAFLLPTLSGRTPKVASRYEDKPNERKIKTEPPPTSKEVDSTTPHPNSAEKRVTGKQDFIAKKTESPASSMANDISASVDAKFDQSASDLERDLKLLPAKNGPAAEEATKTEPPTPPAPSTPAPPLSNTPKRPPLKRKWGEKKPAESRKGVVHPSKVLIPKTKGNPERKLKPDSPQSDAGISTGDQSEDDEDDEGEATIELTEWIPPDSWAFLNKVVVTDVTVDDLTVTMRECRTPEGFFNHTLSPFADKVRPLVNDKTCA</sequence>
<dbReference type="SMART" id="SM00298">
    <property type="entry name" value="CHROMO"/>
    <property type="match status" value="1"/>
</dbReference>
<dbReference type="GO" id="GO:0000122">
    <property type="term" value="P:negative regulation of transcription by RNA polymerase II"/>
    <property type="evidence" value="ECO:0007669"/>
    <property type="project" value="TreeGrafter"/>
</dbReference>
<feature type="compositionally biased region" description="Basic and acidic residues" evidence="3">
    <location>
        <begin position="146"/>
        <end position="159"/>
    </location>
</feature>
<evidence type="ECO:0000256" key="2">
    <source>
        <dbReference type="ARBA" id="ARBA00023242"/>
    </source>
</evidence>
<dbReference type="PROSITE" id="PS50013">
    <property type="entry name" value="CHROMO_2"/>
    <property type="match status" value="1"/>
</dbReference>
<comment type="subcellular location">
    <subcellularLocation>
        <location evidence="1">Nucleus</location>
    </subcellularLocation>
</comment>
<gene>
    <name evidence="5" type="ORF">TCAL_15270</name>
</gene>
<evidence type="ECO:0000256" key="1">
    <source>
        <dbReference type="ARBA" id="ARBA00004123"/>
    </source>
</evidence>
<dbReference type="EMBL" id="VCGU01000458">
    <property type="protein sequence ID" value="TRY63054.1"/>
    <property type="molecule type" value="Genomic_DNA"/>
</dbReference>
<dbReference type="Pfam" id="PF17218">
    <property type="entry name" value="CBX7_C"/>
    <property type="match status" value="1"/>
</dbReference>
<dbReference type="PROSITE" id="PS00598">
    <property type="entry name" value="CHROMO_1"/>
    <property type="match status" value="1"/>
</dbReference>
<dbReference type="InterPro" id="IPR033773">
    <property type="entry name" value="CBX7_C"/>
</dbReference>
<evidence type="ECO:0000313" key="6">
    <source>
        <dbReference type="Proteomes" id="UP000318571"/>
    </source>
</evidence>
<dbReference type="PRINTS" id="PR00504">
    <property type="entry name" value="CHROMODOMAIN"/>
</dbReference>
<feature type="compositionally biased region" description="Polar residues" evidence="3">
    <location>
        <begin position="195"/>
        <end position="205"/>
    </location>
</feature>
<dbReference type="PANTHER" id="PTHR46389">
    <property type="entry name" value="POLYCOMB GROUP PROTEIN PC"/>
    <property type="match status" value="1"/>
</dbReference>
<accession>A0A553NC77</accession>
<dbReference type="GO" id="GO:0000785">
    <property type="term" value="C:chromatin"/>
    <property type="evidence" value="ECO:0007669"/>
    <property type="project" value="TreeGrafter"/>
</dbReference>
<protein>
    <recommendedName>
        <fullName evidence="4">Chromo domain-containing protein</fullName>
    </recommendedName>
</protein>
<evidence type="ECO:0000313" key="5">
    <source>
        <dbReference type="EMBL" id="TRY63054.1"/>
    </source>
</evidence>
<dbReference type="STRING" id="6832.A0A553NC77"/>
<feature type="compositionally biased region" description="Polar residues" evidence="3">
    <location>
        <begin position="303"/>
        <end position="314"/>
    </location>
</feature>
<dbReference type="InterPro" id="IPR023780">
    <property type="entry name" value="Chromo_domain"/>
</dbReference>
<feature type="compositionally biased region" description="Acidic residues" evidence="3">
    <location>
        <begin position="315"/>
        <end position="325"/>
    </location>
</feature>